<proteinExistence type="predicted"/>
<organism evidence="1 2">
    <name type="scientific">Rhodohalobacter barkolensis</name>
    <dbReference type="NCBI Taxonomy" id="2053187"/>
    <lineage>
        <taxon>Bacteria</taxon>
        <taxon>Pseudomonadati</taxon>
        <taxon>Balneolota</taxon>
        <taxon>Balneolia</taxon>
        <taxon>Balneolales</taxon>
        <taxon>Balneolaceae</taxon>
        <taxon>Rhodohalobacter</taxon>
    </lineage>
</organism>
<evidence type="ECO:0000313" key="1">
    <source>
        <dbReference type="EMBL" id="PKD43448.1"/>
    </source>
</evidence>
<reference evidence="1 2" key="1">
    <citation type="submission" date="2017-11" db="EMBL/GenBank/DDBJ databases">
        <title>Rhodohalobacter 15182 sp. nov., isolated from a salt lake.</title>
        <authorList>
            <person name="Han S."/>
        </authorList>
    </citation>
    <scope>NUCLEOTIDE SEQUENCE [LARGE SCALE GENOMIC DNA]</scope>
    <source>
        <strain evidence="1 2">15182</strain>
    </source>
</reference>
<sequence length="106" mass="11876">MKGWILKTGLLLFLGFTASGCMVSGGLVIEPEPIIIGDPPRHAEHRAKQSRKHNRSHFRIPLGHMPPRGKCRVWYVDRPPGHQPPAVSCHRIGRRVPPNAVIIRGR</sequence>
<dbReference type="EMBL" id="PISP01000002">
    <property type="protein sequence ID" value="PKD43448.1"/>
    <property type="molecule type" value="Genomic_DNA"/>
</dbReference>
<evidence type="ECO:0008006" key="3">
    <source>
        <dbReference type="Google" id="ProtNLM"/>
    </source>
</evidence>
<comment type="caution">
    <text evidence="1">The sequence shown here is derived from an EMBL/GenBank/DDBJ whole genome shotgun (WGS) entry which is preliminary data.</text>
</comment>
<evidence type="ECO:0000313" key="2">
    <source>
        <dbReference type="Proteomes" id="UP000233398"/>
    </source>
</evidence>
<dbReference type="AlphaFoldDB" id="A0A2N0VH29"/>
<gene>
    <name evidence="1" type="ORF">CWD77_07705</name>
</gene>
<dbReference type="Proteomes" id="UP000233398">
    <property type="component" value="Unassembled WGS sequence"/>
</dbReference>
<name>A0A2N0VH29_9BACT</name>
<dbReference type="RefSeq" id="WP_101072988.1">
    <property type="nucleotide sequence ID" value="NZ_PISP01000002.1"/>
</dbReference>
<protein>
    <recommendedName>
        <fullName evidence="3">Lipoprotein</fullName>
    </recommendedName>
</protein>
<accession>A0A2N0VH29</accession>
<dbReference type="PROSITE" id="PS51257">
    <property type="entry name" value="PROKAR_LIPOPROTEIN"/>
    <property type="match status" value="1"/>
</dbReference>
<dbReference type="OrthoDB" id="894263at2"/>
<keyword evidence="2" id="KW-1185">Reference proteome</keyword>